<organism evidence="10 11">
    <name type="scientific">Coptotermes formosanus</name>
    <name type="common">Formosan subterranean termite</name>
    <dbReference type="NCBI Taxonomy" id="36987"/>
    <lineage>
        <taxon>Eukaryota</taxon>
        <taxon>Metazoa</taxon>
        <taxon>Ecdysozoa</taxon>
        <taxon>Arthropoda</taxon>
        <taxon>Hexapoda</taxon>
        <taxon>Insecta</taxon>
        <taxon>Pterygota</taxon>
        <taxon>Neoptera</taxon>
        <taxon>Polyneoptera</taxon>
        <taxon>Dictyoptera</taxon>
        <taxon>Blattodea</taxon>
        <taxon>Blattoidea</taxon>
        <taxon>Termitoidae</taxon>
        <taxon>Rhinotermitidae</taxon>
        <taxon>Coptotermes</taxon>
    </lineage>
</organism>
<feature type="transmembrane region" description="Helical" evidence="8">
    <location>
        <begin position="126"/>
        <end position="147"/>
    </location>
</feature>
<comment type="subcellular location">
    <subcellularLocation>
        <location evidence="1">Membrane</location>
        <topology evidence="1">Multi-pass membrane protein</topology>
    </subcellularLocation>
</comment>
<dbReference type="FunCoup" id="A0A6L2PTP8">
    <property type="interactions" value="28"/>
</dbReference>
<evidence type="ECO:0000256" key="8">
    <source>
        <dbReference type="SAM" id="Phobius"/>
    </source>
</evidence>
<proteinExistence type="predicted"/>
<reference evidence="11" key="1">
    <citation type="submission" date="2020-01" db="EMBL/GenBank/DDBJ databases">
        <title>Draft genome sequence of the Termite Coptotermes fromosanus.</title>
        <authorList>
            <person name="Itakura S."/>
            <person name="Yosikawa Y."/>
            <person name="Umezawa K."/>
        </authorList>
    </citation>
    <scope>NUCLEOTIDE SEQUENCE [LARGE SCALE GENOMIC DNA]</scope>
</reference>
<protein>
    <recommendedName>
        <fullName evidence="2">chitin synthase</fullName>
        <ecNumber evidence="2">2.4.1.16</ecNumber>
    </recommendedName>
</protein>
<feature type="transmembrane region" description="Helical" evidence="8">
    <location>
        <begin position="67"/>
        <end position="91"/>
    </location>
</feature>
<evidence type="ECO:0000313" key="11">
    <source>
        <dbReference type="Proteomes" id="UP000502823"/>
    </source>
</evidence>
<keyword evidence="3" id="KW-0328">Glycosyltransferase</keyword>
<evidence type="ECO:0000256" key="4">
    <source>
        <dbReference type="ARBA" id="ARBA00022692"/>
    </source>
</evidence>
<keyword evidence="5 8" id="KW-1133">Transmembrane helix</keyword>
<evidence type="ECO:0000256" key="5">
    <source>
        <dbReference type="ARBA" id="ARBA00022989"/>
    </source>
</evidence>
<dbReference type="GO" id="GO:0016020">
    <property type="term" value="C:membrane"/>
    <property type="evidence" value="ECO:0007669"/>
    <property type="project" value="UniProtKB-SubCell"/>
</dbReference>
<dbReference type="Pfam" id="PF03142">
    <property type="entry name" value="Chitin_synth_2"/>
    <property type="match status" value="1"/>
</dbReference>
<dbReference type="EMBL" id="BLKM01000588">
    <property type="protein sequence ID" value="GFG35993.1"/>
    <property type="molecule type" value="Genomic_DNA"/>
</dbReference>
<dbReference type="CDD" id="cd04190">
    <property type="entry name" value="Chitin_synth_C"/>
    <property type="match status" value="1"/>
</dbReference>
<comment type="caution">
    <text evidence="10">The sequence shown here is derived from an EMBL/GenBank/DDBJ whole genome shotgun (WGS) entry which is preliminary data.</text>
</comment>
<dbReference type="GO" id="GO:0071944">
    <property type="term" value="C:cell periphery"/>
    <property type="evidence" value="ECO:0007669"/>
    <property type="project" value="TreeGrafter"/>
</dbReference>
<feature type="transmembrane region" description="Helical" evidence="8">
    <location>
        <begin position="222"/>
        <end position="245"/>
    </location>
</feature>
<keyword evidence="3" id="KW-0808">Transferase</keyword>
<feature type="domain" description="Chitin synthase chs-1/2 N-terminal putative transporter" evidence="9">
    <location>
        <begin position="56"/>
        <end position="399"/>
    </location>
</feature>
<feature type="region of interest" description="Disordered" evidence="7">
    <location>
        <begin position="1"/>
        <end position="24"/>
    </location>
</feature>
<dbReference type="InterPro" id="IPR055120">
    <property type="entry name" value="Chs-1/2_IV_N"/>
</dbReference>
<feature type="transmembrane region" description="Helical" evidence="8">
    <location>
        <begin position="257"/>
        <end position="277"/>
    </location>
</feature>
<dbReference type="PANTHER" id="PTHR22914">
    <property type="entry name" value="CHITIN SYNTHASE"/>
    <property type="match status" value="1"/>
</dbReference>
<evidence type="ECO:0000256" key="6">
    <source>
        <dbReference type="ARBA" id="ARBA00023136"/>
    </source>
</evidence>
<dbReference type="AlphaFoldDB" id="A0A6L2PTP8"/>
<gene>
    <name evidence="10" type="ORF">Cfor_03574</name>
</gene>
<evidence type="ECO:0000313" key="10">
    <source>
        <dbReference type="EMBL" id="GFG35993.1"/>
    </source>
</evidence>
<dbReference type="EC" id="2.4.1.16" evidence="2"/>
<evidence type="ECO:0000256" key="2">
    <source>
        <dbReference type="ARBA" id="ARBA00012543"/>
    </source>
</evidence>
<dbReference type="PANTHER" id="PTHR22914:SF42">
    <property type="entry name" value="CHITIN SYNTHASE"/>
    <property type="match status" value="1"/>
</dbReference>
<evidence type="ECO:0000256" key="3">
    <source>
        <dbReference type="ARBA" id="ARBA00022676"/>
    </source>
</evidence>
<evidence type="ECO:0000256" key="7">
    <source>
        <dbReference type="SAM" id="MobiDB-lite"/>
    </source>
</evidence>
<dbReference type="SUPFAM" id="SSF53448">
    <property type="entry name" value="Nucleotide-diphospho-sugar transferases"/>
    <property type="match status" value="1"/>
</dbReference>
<dbReference type="GO" id="GO:0004100">
    <property type="term" value="F:chitin synthase activity"/>
    <property type="evidence" value="ECO:0007669"/>
    <property type="project" value="UniProtKB-EC"/>
</dbReference>
<name>A0A6L2PTP8_COPFO</name>
<dbReference type="GO" id="GO:0006031">
    <property type="term" value="P:chitin biosynthetic process"/>
    <property type="evidence" value="ECO:0007669"/>
    <property type="project" value="TreeGrafter"/>
</dbReference>
<feature type="non-terminal residue" evidence="10">
    <location>
        <position position="956"/>
    </location>
</feature>
<dbReference type="Pfam" id="PF23000">
    <property type="entry name" value="ChitinSynthase_IV_N"/>
    <property type="match status" value="1"/>
</dbReference>
<feature type="transmembrane region" description="Helical" evidence="8">
    <location>
        <begin position="934"/>
        <end position="951"/>
    </location>
</feature>
<feature type="compositionally biased region" description="Acidic residues" evidence="7">
    <location>
        <begin position="11"/>
        <end position="20"/>
    </location>
</feature>
<dbReference type="OrthoDB" id="370884at2759"/>
<dbReference type="Proteomes" id="UP000502823">
    <property type="component" value="Unassembled WGS sequence"/>
</dbReference>
<dbReference type="InParanoid" id="A0A6L2PTP8"/>
<accession>A0A6L2PTP8</accession>
<sequence length="956" mass="109867">MKKHKTKSVDSDDSFTDDESSSLFGNGQQPVQATKDWDVFSNNPPIVLSGSMADQTCMQLSLKIIKILAYVLTFIIVLGGAVLSKGTMLFMTSQLRNNKTLLFCNATLSAKQKQFEVTLPELERVGWIWCLFFAYAIPEVMTFLRAARICFFKKVDKPTILQFAAVAIAETLRTIGTGLLVFMILPSLDVVRGAMLTNCLCFIPGVLALIPQQGEKKGAKSVGSYIRLAISGLALAAQVTGFVLWPVFYSEDLPRFWLLPIALLFISCGWWENYIGVAKIPVVENFLQGLKDTRYYTFIYVSIWKIACFFFTMLVVTYIQYDSDNAVGNLFDLFEATYSQRTINVTEVRKFACRILIQGIGYALPVTITVPVVISLLITFCGLRNSDPCYFSGTIPDYLFFESPRIYYLDEFLTTDHAWVWLLWLLSQTWITLHIWTPKVDRLRSTEVLFTMPMYESLFVDQSLALNRRHDRGKEVYTKNLEVVGHEAEYALEHNYEEEMMEPGADIVRDTDHIMRVYACATMWHEIPEEMMQMLKSIFRMDSDQAARRLAQKYLKIVDPDYYEFEAHIFFDDAFEVSEDNDNEVVVNRFVRDLMDIIDKAATEVHGTDCQIRPPKKFPTPYGGRLVWTLPGKTKMIVHLKNKDKIRHKKRWSQVMYMYYLLGHRLMELPIHVKRKEVIAKNTFILALDGDIDFKPEAVLLLLDLMKKDEKLGAACGRIHPVGQGPMVWYQKFEYAIGHWLQKATEHVIGCVLCSPGCFSLFRGEALMDDAVMNKYTTVSTEARHFVQCKLLIPMERGDNDIAYKYINHKHCLIKCLSVHMYAAGEDRWLCTLLLQRGYRVEYSAASDAYTHSPEGFDEFYNQRRRWVPSTMANIMDLLMDYKRTVKVNNNISFLYIMYQAVLMIGSILGPGSIFLMLVGAFVAAFKIDNWTSLQYNIVPILIYLFVCFLCKSKIQ</sequence>
<keyword evidence="11" id="KW-1185">Reference proteome</keyword>
<feature type="transmembrane region" description="Helical" evidence="8">
    <location>
        <begin position="190"/>
        <end position="210"/>
    </location>
</feature>
<keyword evidence="4 8" id="KW-0812">Transmembrane</keyword>
<evidence type="ECO:0000259" key="9">
    <source>
        <dbReference type="Pfam" id="PF23000"/>
    </source>
</evidence>
<feature type="transmembrane region" description="Helical" evidence="8">
    <location>
        <begin position="901"/>
        <end position="928"/>
    </location>
</feature>
<keyword evidence="6 8" id="KW-0472">Membrane</keyword>
<feature type="transmembrane region" description="Helical" evidence="8">
    <location>
        <begin position="298"/>
        <end position="321"/>
    </location>
</feature>
<dbReference type="InterPro" id="IPR029044">
    <property type="entry name" value="Nucleotide-diphossugar_trans"/>
</dbReference>
<evidence type="ECO:0000256" key="1">
    <source>
        <dbReference type="ARBA" id="ARBA00004141"/>
    </source>
</evidence>
<feature type="transmembrane region" description="Helical" evidence="8">
    <location>
        <begin position="159"/>
        <end position="184"/>
    </location>
</feature>
<dbReference type="InterPro" id="IPR004835">
    <property type="entry name" value="Chitin_synth"/>
</dbReference>